<dbReference type="VEuPathDB" id="VectorBase:ISCI008835"/>
<evidence type="ECO:0000313" key="4">
    <source>
        <dbReference type="Proteomes" id="UP000001555"/>
    </source>
</evidence>
<evidence type="ECO:0000313" key="2">
    <source>
        <dbReference type="EMBL" id="EEC11272.1"/>
    </source>
</evidence>
<evidence type="ECO:0000256" key="1">
    <source>
        <dbReference type="SAM" id="MobiDB-lite"/>
    </source>
</evidence>
<dbReference type="Proteomes" id="UP000001555">
    <property type="component" value="Unassembled WGS sequence"/>
</dbReference>
<reference evidence="2 4" key="1">
    <citation type="submission" date="2008-03" db="EMBL/GenBank/DDBJ databases">
        <title>Annotation of Ixodes scapularis.</title>
        <authorList>
            <consortium name="Ixodes scapularis Genome Project Consortium"/>
            <person name="Caler E."/>
            <person name="Hannick L.I."/>
            <person name="Bidwell S."/>
            <person name="Joardar V."/>
            <person name="Thiagarajan M."/>
            <person name="Amedeo P."/>
            <person name="Galinsky K.J."/>
            <person name="Schobel S."/>
            <person name="Inman J."/>
            <person name="Hostetler J."/>
            <person name="Miller J."/>
            <person name="Hammond M."/>
            <person name="Megy K."/>
            <person name="Lawson D."/>
            <person name="Kodira C."/>
            <person name="Sutton G."/>
            <person name="Meyer J."/>
            <person name="Hill C.A."/>
            <person name="Birren B."/>
            <person name="Nene V."/>
            <person name="Collins F."/>
            <person name="Alarcon-Chaidez F."/>
            <person name="Wikel S."/>
            <person name="Strausberg R."/>
        </authorList>
    </citation>
    <scope>NUCLEOTIDE SEQUENCE [LARGE SCALE GENOMIC DNA]</scope>
    <source>
        <strain evidence="4">Wikel</strain>
        <strain evidence="2">Wikel colony</strain>
    </source>
</reference>
<evidence type="ECO:0000313" key="3">
    <source>
        <dbReference type="EnsemblMetazoa" id="ISCW008835-PA"/>
    </source>
</evidence>
<dbReference type="InParanoid" id="B7PXF0"/>
<proteinExistence type="predicted"/>
<sequence length="108" mass="12060">MVVHRRVSCYCSAVNDCAWSASKALGPRHTNQTEKMGKATGHPFKSTRNSKETPQIASCNCRTLNDIMRVLDDVKENMQLRHLPIKASILCSSRLTPILFWLFAGGVL</sequence>
<dbReference type="EMBL" id="DS813631">
    <property type="protein sequence ID" value="EEC11272.1"/>
    <property type="molecule type" value="Genomic_DNA"/>
</dbReference>
<protein>
    <submittedName>
        <fullName evidence="2 3">Uncharacterized protein</fullName>
    </submittedName>
</protein>
<name>B7PXF0_IXOSC</name>
<dbReference type="EnsemblMetazoa" id="ISCW008835-RA">
    <property type="protein sequence ID" value="ISCW008835-PA"/>
    <property type="gene ID" value="ISCW008835"/>
</dbReference>
<dbReference type="AlphaFoldDB" id="B7PXF0"/>
<dbReference type="HOGENOM" id="CLU_2199837_0_0_1"/>
<organism>
    <name type="scientific">Ixodes scapularis</name>
    <name type="common">Black-legged tick</name>
    <name type="synonym">Deer tick</name>
    <dbReference type="NCBI Taxonomy" id="6945"/>
    <lineage>
        <taxon>Eukaryota</taxon>
        <taxon>Metazoa</taxon>
        <taxon>Ecdysozoa</taxon>
        <taxon>Arthropoda</taxon>
        <taxon>Chelicerata</taxon>
        <taxon>Arachnida</taxon>
        <taxon>Acari</taxon>
        <taxon>Parasitiformes</taxon>
        <taxon>Ixodida</taxon>
        <taxon>Ixodoidea</taxon>
        <taxon>Ixodidae</taxon>
        <taxon>Ixodinae</taxon>
        <taxon>Ixodes</taxon>
    </lineage>
</organism>
<gene>
    <name evidence="2" type="ORF">IscW_ISCW008835</name>
</gene>
<accession>B7PXF0</accession>
<keyword evidence="4" id="KW-1185">Reference proteome</keyword>
<dbReference type="PaxDb" id="6945-B7PXF0"/>
<reference evidence="3" key="2">
    <citation type="submission" date="2020-05" db="UniProtKB">
        <authorList>
            <consortium name="EnsemblMetazoa"/>
        </authorList>
    </citation>
    <scope>IDENTIFICATION</scope>
    <source>
        <strain evidence="3">wikel</strain>
    </source>
</reference>
<feature type="region of interest" description="Disordered" evidence="1">
    <location>
        <begin position="28"/>
        <end position="51"/>
    </location>
</feature>
<dbReference type="VEuPathDB" id="VectorBase:ISCW008835"/>
<dbReference type="EMBL" id="ABJB010742322">
    <property type="status" value="NOT_ANNOTATED_CDS"/>
    <property type="molecule type" value="Genomic_DNA"/>
</dbReference>